<organism evidence="2 3">
    <name type="scientific">Coccomyxa subellipsoidea</name>
    <dbReference type="NCBI Taxonomy" id="248742"/>
    <lineage>
        <taxon>Eukaryota</taxon>
        <taxon>Viridiplantae</taxon>
        <taxon>Chlorophyta</taxon>
        <taxon>core chlorophytes</taxon>
        <taxon>Trebouxiophyceae</taxon>
        <taxon>Trebouxiophyceae incertae sedis</taxon>
        <taxon>Coccomyxaceae</taxon>
        <taxon>Coccomyxa</taxon>
    </lineage>
</organism>
<dbReference type="EMBL" id="JALJOT010000014">
    <property type="protein sequence ID" value="KAK9903266.1"/>
    <property type="molecule type" value="Genomic_DNA"/>
</dbReference>
<reference evidence="2 3" key="1">
    <citation type="journal article" date="2024" name="Nat. Commun.">
        <title>Phylogenomics reveals the evolutionary origins of lichenization in chlorophyte algae.</title>
        <authorList>
            <person name="Puginier C."/>
            <person name="Libourel C."/>
            <person name="Otte J."/>
            <person name="Skaloud P."/>
            <person name="Haon M."/>
            <person name="Grisel S."/>
            <person name="Petersen M."/>
            <person name="Berrin J.G."/>
            <person name="Delaux P.M."/>
            <person name="Dal Grande F."/>
            <person name="Keller J."/>
        </authorList>
    </citation>
    <scope>NUCLEOTIDE SEQUENCE [LARGE SCALE GENOMIC DNA]</scope>
    <source>
        <strain evidence="2 3">SAG 216-7</strain>
    </source>
</reference>
<dbReference type="Gene3D" id="2.60.40.10">
    <property type="entry name" value="Immunoglobulins"/>
    <property type="match status" value="1"/>
</dbReference>
<gene>
    <name evidence="2" type="ORF">WJX75_001203</name>
</gene>
<feature type="region of interest" description="Disordered" evidence="1">
    <location>
        <begin position="43"/>
        <end position="83"/>
    </location>
</feature>
<feature type="compositionally biased region" description="Low complexity" evidence="1">
    <location>
        <begin position="44"/>
        <end position="83"/>
    </location>
</feature>
<evidence type="ECO:0000313" key="3">
    <source>
        <dbReference type="Proteomes" id="UP001491310"/>
    </source>
</evidence>
<sequence>MVQGNAFIVKTFSQAGPYTITAQFLGSPDGVYLSSTSGPVTLQVTPSPVSSTPTATSAPPTTTAAPPTTMVMSSTTTPGSATTPDSVPVLKVFADPPAAQFPGCGKPTNLTATVSDATISGSITFDLAGPRLKDVLSATLMTSLFPAFPPGEYSIRTTYTGPSTLNGGSTQVTYPVSKLCF</sequence>
<evidence type="ECO:0008006" key="4">
    <source>
        <dbReference type="Google" id="ProtNLM"/>
    </source>
</evidence>
<name>A0ABR2YDJ8_9CHLO</name>
<accession>A0ABR2YDJ8</accession>
<evidence type="ECO:0000313" key="2">
    <source>
        <dbReference type="EMBL" id="KAK9903266.1"/>
    </source>
</evidence>
<dbReference type="Proteomes" id="UP001491310">
    <property type="component" value="Unassembled WGS sequence"/>
</dbReference>
<protein>
    <recommendedName>
        <fullName evidence="4">Bacterial Ig-like domain-containing protein</fullName>
    </recommendedName>
</protein>
<comment type="caution">
    <text evidence="2">The sequence shown here is derived from an EMBL/GenBank/DDBJ whole genome shotgun (WGS) entry which is preliminary data.</text>
</comment>
<evidence type="ECO:0000256" key="1">
    <source>
        <dbReference type="SAM" id="MobiDB-lite"/>
    </source>
</evidence>
<dbReference type="InterPro" id="IPR013783">
    <property type="entry name" value="Ig-like_fold"/>
</dbReference>
<keyword evidence="3" id="KW-1185">Reference proteome</keyword>
<proteinExistence type="predicted"/>